<keyword evidence="10" id="KW-1185">Reference proteome</keyword>
<dbReference type="PROSITE" id="PS00397">
    <property type="entry name" value="RECOMBINASES_1"/>
    <property type="match status" value="1"/>
</dbReference>
<dbReference type="SUPFAM" id="SSF53041">
    <property type="entry name" value="Resolvase-like"/>
    <property type="match status" value="1"/>
</dbReference>
<feature type="domain" description="Resolvase/invertase-type recombinase catalytic" evidence="7">
    <location>
        <begin position="1"/>
        <end position="141"/>
    </location>
</feature>
<protein>
    <recommendedName>
        <fullName evidence="11">Resolvase domain-containing protein</fullName>
    </recommendedName>
</protein>
<proteinExistence type="predicted"/>
<dbReference type="Pfam" id="PF13408">
    <property type="entry name" value="Zn_ribbon_recom"/>
    <property type="match status" value="1"/>
</dbReference>
<dbReference type="GO" id="GO:0003677">
    <property type="term" value="F:DNA binding"/>
    <property type="evidence" value="ECO:0007669"/>
    <property type="project" value="UniProtKB-KW"/>
</dbReference>
<organism evidence="9 10">
    <name type="scientific">Calothrix parasitica NIES-267</name>
    <dbReference type="NCBI Taxonomy" id="1973488"/>
    <lineage>
        <taxon>Bacteria</taxon>
        <taxon>Bacillati</taxon>
        <taxon>Cyanobacteriota</taxon>
        <taxon>Cyanophyceae</taxon>
        <taxon>Nostocales</taxon>
        <taxon>Calotrichaceae</taxon>
        <taxon>Calothrix</taxon>
    </lineage>
</organism>
<evidence type="ECO:0000256" key="1">
    <source>
        <dbReference type="ARBA" id="ARBA00022908"/>
    </source>
</evidence>
<dbReference type="Gene3D" id="3.40.50.1390">
    <property type="entry name" value="Resolvase, N-terminal catalytic domain"/>
    <property type="match status" value="1"/>
</dbReference>
<reference evidence="9 10" key="1">
    <citation type="submission" date="2017-06" db="EMBL/GenBank/DDBJ databases">
        <title>Genome sequencing of cyanobaciteial culture collection at National Institute for Environmental Studies (NIES).</title>
        <authorList>
            <person name="Hirose Y."/>
            <person name="Shimura Y."/>
            <person name="Fujisawa T."/>
            <person name="Nakamura Y."/>
            <person name="Kawachi M."/>
        </authorList>
    </citation>
    <scope>NUCLEOTIDE SEQUENCE [LARGE SCALE GENOMIC DNA]</scope>
    <source>
        <strain evidence="9 10">NIES-267</strain>
    </source>
</reference>
<evidence type="ECO:0000256" key="4">
    <source>
        <dbReference type="PIRSR" id="PIRSR606118-50"/>
    </source>
</evidence>
<feature type="domain" description="Recombinase" evidence="8">
    <location>
        <begin position="148"/>
        <end position="252"/>
    </location>
</feature>
<dbReference type="PROSITE" id="PS51736">
    <property type="entry name" value="RECOMBINASES_3"/>
    <property type="match status" value="1"/>
</dbReference>
<sequence length="438" mass="50008">MRIGYARVSSRQQADTEALDQQISRLEKAGAQKILYDIESGRKDTRKNFNQTIALVKNGVATEVIVTRLDRLGRNVISIHKTIEILQKAGVELTILDSPLGDTNSAFGWLTINNIAGLAEFESRLLSERISHGTDYYRSNLKYFGKPPFGYTKNADSKCIPHPTNWAIAKEIIRRFYTNSYGSIARWLVENYGIKKYPSTFREWLHNPAIRGHTFYKLKSGEIERHYSTHEALISESEYQDLVKITAHTNKKDPSKFKPHILAGIFKCGVCGHAMSKTKAGKQFQCSQYKRFGKVECTNGKTIAKSIVKKEVIKVLTQYASEVVREVNNRTEADTVVDERLVTLQHQLQTLQSLPRNRAIDLAIADLKQQIKNYEQQSNTREARTEEDNLMLRSFGQADFWESLSDTEFKVICLRFIERVVFNGGRDIEVFLLDSSLP</sequence>
<name>A0A1Z4LXP2_9CYAN</name>
<dbReference type="Proteomes" id="UP000218418">
    <property type="component" value="Chromosome"/>
</dbReference>
<feature type="coiled-coil region" evidence="6">
    <location>
        <begin position="357"/>
        <end position="384"/>
    </location>
</feature>
<dbReference type="InterPro" id="IPR036162">
    <property type="entry name" value="Resolvase-like_N_sf"/>
</dbReference>
<evidence type="ECO:0000313" key="9">
    <source>
        <dbReference type="EMBL" id="BAY86017.1"/>
    </source>
</evidence>
<evidence type="ECO:0000256" key="2">
    <source>
        <dbReference type="ARBA" id="ARBA00023125"/>
    </source>
</evidence>
<dbReference type="EMBL" id="AP018227">
    <property type="protein sequence ID" value="BAY86017.1"/>
    <property type="molecule type" value="Genomic_DNA"/>
</dbReference>
<dbReference type="InterPro" id="IPR006118">
    <property type="entry name" value="Recombinase_CS"/>
</dbReference>
<keyword evidence="1" id="KW-0229">DNA integration</keyword>
<dbReference type="Gene3D" id="3.90.1750.20">
    <property type="entry name" value="Putative Large Serine Recombinase, Chain B, Domain 2"/>
    <property type="match status" value="1"/>
</dbReference>
<dbReference type="InterPro" id="IPR050639">
    <property type="entry name" value="SSR_resolvase"/>
</dbReference>
<dbReference type="PANTHER" id="PTHR30461">
    <property type="entry name" value="DNA-INVERTASE FROM LAMBDOID PROPHAGE"/>
    <property type="match status" value="1"/>
</dbReference>
<feature type="active site" description="O-(5'-phospho-DNA)-serine intermediate" evidence="4 5">
    <location>
        <position position="9"/>
    </location>
</feature>
<keyword evidence="3" id="KW-0233">DNA recombination</keyword>
<dbReference type="SMART" id="SM00857">
    <property type="entry name" value="Resolvase"/>
    <property type="match status" value="1"/>
</dbReference>
<dbReference type="Pfam" id="PF07508">
    <property type="entry name" value="Recombinase"/>
    <property type="match status" value="1"/>
</dbReference>
<evidence type="ECO:0000256" key="3">
    <source>
        <dbReference type="ARBA" id="ARBA00023172"/>
    </source>
</evidence>
<dbReference type="GO" id="GO:0015074">
    <property type="term" value="P:DNA integration"/>
    <property type="evidence" value="ECO:0007669"/>
    <property type="project" value="UniProtKB-KW"/>
</dbReference>
<accession>A0A1Z4LXP2</accession>
<evidence type="ECO:0000256" key="5">
    <source>
        <dbReference type="PROSITE-ProRule" id="PRU10137"/>
    </source>
</evidence>
<dbReference type="CDD" id="cd03768">
    <property type="entry name" value="SR_ResInv"/>
    <property type="match status" value="1"/>
</dbReference>
<gene>
    <name evidence="9" type="ORF">NIES267_55230</name>
</gene>
<dbReference type="InterPro" id="IPR025827">
    <property type="entry name" value="Zn_ribbon_recom_dom"/>
</dbReference>
<keyword evidence="6" id="KW-0175">Coiled coil</keyword>
<dbReference type="PROSITE" id="PS51737">
    <property type="entry name" value="RECOMBINASE_DNA_BIND"/>
    <property type="match status" value="1"/>
</dbReference>
<dbReference type="GO" id="GO:0000150">
    <property type="term" value="F:DNA strand exchange activity"/>
    <property type="evidence" value="ECO:0007669"/>
    <property type="project" value="InterPro"/>
</dbReference>
<keyword evidence="2" id="KW-0238">DNA-binding</keyword>
<evidence type="ECO:0000313" key="10">
    <source>
        <dbReference type="Proteomes" id="UP000218418"/>
    </source>
</evidence>
<dbReference type="NCBIfam" id="NF041201">
    <property type="entry name" value="recomb_XisF"/>
    <property type="match status" value="1"/>
</dbReference>
<evidence type="ECO:0000259" key="8">
    <source>
        <dbReference type="PROSITE" id="PS51737"/>
    </source>
</evidence>
<dbReference type="PANTHER" id="PTHR30461:SF2">
    <property type="entry name" value="SERINE RECOMBINASE PINE-RELATED"/>
    <property type="match status" value="1"/>
</dbReference>
<dbReference type="AlphaFoldDB" id="A0A1Z4LXP2"/>
<dbReference type="InterPro" id="IPR011109">
    <property type="entry name" value="DNA_bind_recombinase_dom"/>
</dbReference>
<dbReference type="Pfam" id="PF00239">
    <property type="entry name" value="Resolvase"/>
    <property type="match status" value="1"/>
</dbReference>
<dbReference type="OrthoDB" id="9797501at2"/>
<evidence type="ECO:0000256" key="6">
    <source>
        <dbReference type="SAM" id="Coils"/>
    </source>
</evidence>
<dbReference type="InterPro" id="IPR038109">
    <property type="entry name" value="DNA_bind_recomb_sf"/>
</dbReference>
<evidence type="ECO:0000259" key="7">
    <source>
        <dbReference type="PROSITE" id="PS51736"/>
    </source>
</evidence>
<evidence type="ECO:0008006" key="11">
    <source>
        <dbReference type="Google" id="ProtNLM"/>
    </source>
</evidence>
<dbReference type="InterPro" id="IPR006119">
    <property type="entry name" value="Resolv_N"/>
</dbReference>